<accession>A0A9P8PTY3</accession>
<organism evidence="1 2">
    <name type="scientific">Ogataea polymorpha</name>
    <dbReference type="NCBI Taxonomy" id="460523"/>
    <lineage>
        <taxon>Eukaryota</taxon>
        <taxon>Fungi</taxon>
        <taxon>Dikarya</taxon>
        <taxon>Ascomycota</taxon>
        <taxon>Saccharomycotina</taxon>
        <taxon>Pichiomycetes</taxon>
        <taxon>Pichiales</taxon>
        <taxon>Pichiaceae</taxon>
        <taxon>Ogataea</taxon>
    </lineage>
</organism>
<gene>
    <name evidence="1" type="ORF">OGATHE_000737</name>
</gene>
<dbReference type="AlphaFoldDB" id="A0A9P8PTY3"/>
<protein>
    <submittedName>
        <fullName evidence="1">Uncharacterized protein</fullName>
    </submittedName>
</protein>
<reference evidence="1" key="2">
    <citation type="submission" date="2021-01" db="EMBL/GenBank/DDBJ databases">
        <authorList>
            <person name="Schikora-Tamarit M.A."/>
        </authorList>
    </citation>
    <scope>NUCLEOTIDE SEQUENCE</scope>
    <source>
        <strain evidence="1">NCAIM Y.01608</strain>
    </source>
</reference>
<evidence type="ECO:0000313" key="1">
    <source>
        <dbReference type="EMBL" id="KAH3678082.1"/>
    </source>
</evidence>
<reference evidence="1" key="1">
    <citation type="journal article" date="2021" name="Open Biol.">
        <title>Shared evolutionary footprints suggest mitochondrial oxidative damage underlies multiple complex I losses in fungi.</title>
        <authorList>
            <person name="Schikora-Tamarit M.A."/>
            <person name="Marcet-Houben M."/>
            <person name="Nosek J."/>
            <person name="Gabaldon T."/>
        </authorList>
    </citation>
    <scope>NUCLEOTIDE SEQUENCE</scope>
    <source>
        <strain evidence="1">NCAIM Y.01608</strain>
    </source>
</reference>
<evidence type="ECO:0000313" key="2">
    <source>
        <dbReference type="Proteomes" id="UP000788993"/>
    </source>
</evidence>
<name>A0A9P8PTY3_9ASCO</name>
<dbReference type="Proteomes" id="UP000788993">
    <property type="component" value="Unassembled WGS sequence"/>
</dbReference>
<proteinExistence type="predicted"/>
<keyword evidence="2" id="KW-1185">Reference proteome</keyword>
<sequence length="87" mass="9382">MNTINKMAMAPPLPIIAYAEIGRTRPLDSCCSVSPPGTGKLLVCSRARHARPMVVAKAYGKVNQHRPPRVYPVRAPAGLAAIAFWNS</sequence>
<comment type="caution">
    <text evidence="1">The sequence shown here is derived from an EMBL/GenBank/DDBJ whole genome shotgun (WGS) entry which is preliminary data.</text>
</comment>
<dbReference type="EMBL" id="JAEUBD010000095">
    <property type="protein sequence ID" value="KAH3678082.1"/>
    <property type="molecule type" value="Genomic_DNA"/>
</dbReference>